<evidence type="ECO:0000259" key="1">
    <source>
        <dbReference type="Pfam" id="PF16473"/>
    </source>
</evidence>
<proteinExistence type="predicted"/>
<dbReference type="Pfam" id="PF16473">
    <property type="entry name" value="Rv2179c-like"/>
    <property type="match status" value="1"/>
</dbReference>
<feature type="domain" description="3'-5' exoribonuclease Rv2179c-like" evidence="1">
    <location>
        <begin position="2"/>
        <end position="170"/>
    </location>
</feature>
<reference evidence="2 3" key="1">
    <citation type="journal article" date="2018" name="Arch. Virol.">
        <title>Genome sequence of the novel virulent bacteriophage PMBT14 with lytic activity against Pseudomonas fluorescens DSM 50090(R).</title>
        <authorList>
            <person name="Koberg S."/>
            <person name="Gieschler S."/>
            <person name="Brinks E."/>
            <person name="Wenning M."/>
            <person name="Neve H."/>
            <person name="Franz C.M."/>
        </authorList>
    </citation>
    <scope>NUCLEOTIDE SEQUENCE [LARGE SCALE GENOMIC DNA]</scope>
</reference>
<dbReference type="SUPFAM" id="SSF53098">
    <property type="entry name" value="Ribonuclease H-like"/>
    <property type="match status" value="1"/>
</dbReference>
<dbReference type="InterPro" id="IPR033390">
    <property type="entry name" value="Rv2179c-like"/>
</dbReference>
<dbReference type="Proteomes" id="UP000240618">
    <property type="component" value="Segment"/>
</dbReference>
<dbReference type="RefSeq" id="YP_009836208.1">
    <property type="nucleotide sequence ID" value="NC_048687.1"/>
</dbReference>
<evidence type="ECO:0000313" key="2">
    <source>
        <dbReference type="EMBL" id="AUM59744.1"/>
    </source>
</evidence>
<dbReference type="InterPro" id="IPR012337">
    <property type="entry name" value="RNaseH-like_sf"/>
</dbReference>
<keyword evidence="2" id="KW-0540">Nuclease</keyword>
<dbReference type="GO" id="GO:0004527">
    <property type="term" value="F:exonuclease activity"/>
    <property type="evidence" value="ECO:0007669"/>
    <property type="project" value="UniProtKB-KW"/>
</dbReference>
<dbReference type="EMBL" id="MG596800">
    <property type="protein sequence ID" value="AUM59744.1"/>
    <property type="molecule type" value="Genomic_DNA"/>
</dbReference>
<dbReference type="InterPro" id="IPR036397">
    <property type="entry name" value="RNaseH_sf"/>
</dbReference>
<keyword evidence="2" id="KW-0269">Exonuclease</keyword>
<keyword evidence="2" id="KW-0378">Hydrolase</keyword>
<accession>A0A2I6PI79</accession>
<organism evidence="2 3">
    <name type="scientific">Pseudomonas phage PMBT14</name>
    <dbReference type="NCBI Taxonomy" id="2059855"/>
    <lineage>
        <taxon>Viruses</taxon>
        <taxon>Duplodnaviria</taxon>
        <taxon>Heunggongvirae</taxon>
        <taxon>Uroviricota</taxon>
        <taxon>Caudoviricetes</taxon>
        <taxon>Knuthellervirus</taxon>
        <taxon>Knuthellervirus PMBT14</taxon>
    </lineage>
</organism>
<evidence type="ECO:0000313" key="3">
    <source>
        <dbReference type="Proteomes" id="UP000240618"/>
    </source>
</evidence>
<protein>
    <submittedName>
        <fullName evidence="2">Exonuclease</fullName>
    </submittedName>
</protein>
<dbReference type="KEGG" id="vg:55606447"/>
<sequence length="179" mass="21097">MNHAMIDVEALRLNKPFRAPLMEIGVVAFNDKGEVIESLRILVKKEGLPRWASVEKTTLEWWKEQDCWHQLQRDIMRLGISAEQAMHEMNAFLRKHNVGPCWFAGPQYDQVMLEAYLADFGIPYHWQYNDSRDFRTIRKQYPDEYQSVPVRGNHQAVEDCLFQVKVLRAIYVSTGRAWK</sequence>
<name>A0A2I6PI79_9CAUD</name>
<dbReference type="Gene3D" id="3.30.420.10">
    <property type="entry name" value="Ribonuclease H-like superfamily/Ribonuclease H"/>
    <property type="match status" value="1"/>
</dbReference>
<dbReference type="GO" id="GO:0003676">
    <property type="term" value="F:nucleic acid binding"/>
    <property type="evidence" value="ECO:0007669"/>
    <property type="project" value="InterPro"/>
</dbReference>
<dbReference type="GeneID" id="55606447"/>
<keyword evidence="3" id="KW-1185">Reference proteome</keyword>